<feature type="region of interest" description="Disordered" evidence="1">
    <location>
        <begin position="1"/>
        <end position="107"/>
    </location>
</feature>
<dbReference type="GO" id="GO:0030331">
    <property type="term" value="F:nuclear estrogen receptor binding"/>
    <property type="evidence" value="ECO:0007669"/>
    <property type="project" value="TreeGrafter"/>
</dbReference>
<feature type="compositionally biased region" description="Basic and acidic residues" evidence="1">
    <location>
        <begin position="48"/>
        <end position="60"/>
    </location>
</feature>
<dbReference type="PANTHER" id="PTHR28467:SF1">
    <property type="entry name" value="PAXIP1-ASSOCIATED GLUTAMATE-RICH PROTEIN 1"/>
    <property type="match status" value="1"/>
</dbReference>
<evidence type="ECO:0000313" key="3">
    <source>
        <dbReference type="Proteomes" id="UP000261560"/>
    </source>
</evidence>
<dbReference type="Ensembl" id="ENSOMET00000028116.1">
    <property type="protein sequence ID" value="ENSOMEP00000034267.1"/>
    <property type="gene ID" value="ENSOMEG00000020779.1"/>
</dbReference>
<reference evidence="2" key="1">
    <citation type="submission" date="2025-08" db="UniProtKB">
        <authorList>
            <consortium name="Ensembl"/>
        </authorList>
    </citation>
    <scope>IDENTIFICATION</scope>
</reference>
<sequence>MQAEASDTSLREGIQALEVEDSEKSSADMKDETITEQQNSETVADEDAAAHEEAVEKVDGTEEEAQTDPAKADTGVDAEEGKQAAEEEWEIPYSDEEMEDAKSWMPPPLEIKRLYELLAKGEMLELNFVPLPRRPPTPERSLSPERDDEDEAVKERERQERERKPPTPTEFDFDEEHMQSTPKSAFINRRRTPGEDKYAHKTDVKDLKECRFLNKSLLLLFRILRPFNGEKRSPPGQSVVRHEAPPQNRGAHQTHGEGLLQEREKAGGGALPKQSERAGQGEGARQQPQHHFLTTAEEILKLHKGFPELFFNVINCVFCILAIIF</sequence>
<dbReference type="GO" id="GO:1902808">
    <property type="term" value="P:positive regulation of cell cycle G1/S phase transition"/>
    <property type="evidence" value="ECO:0007669"/>
    <property type="project" value="TreeGrafter"/>
</dbReference>
<dbReference type="GO" id="GO:0033148">
    <property type="term" value="P:positive regulation of intracellular estrogen receptor signaling pathway"/>
    <property type="evidence" value="ECO:0007669"/>
    <property type="project" value="TreeGrafter"/>
</dbReference>
<dbReference type="PANTHER" id="PTHR28467">
    <property type="entry name" value="PAXIP1-ASSOCIATED GLUTAMATE-RICH PROTEIN 1"/>
    <property type="match status" value="1"/>
</dbReference>
<feature type="region of interest" description="Disordered" evidence="1">
    <location>
        <begin position="126"/>
        <end position="198"/>
    </location>
</feature>
<proteinExistence type="predicted"/>
<reference evidence="2" key="2">
    <citation type="submission" date="2025-09" db="UniProtKB">
        <authorList>
            <consortium name="Ensembl"/>
        </authorList>
    </citation>
    <scope>IDENTIFICATION</scope>
</reference>
<dbReference type="GeneTree" id="ENSGT00390000016049"/>
<name>A0A3B3DVV1_ORYME</name>
<dbReference type="AlphaFoldDB" id="A0A3B3DVV1"/>
<organism evidence="2 3">
    <name type="scientific">Oryzias melastigma</name>
    <name type="common">Marine medaka</name>
    <dbReference type="NCBI Taxonomy" id="30732"/>
    <lineage>
        <taxon>Eukaryota</taxon>
        <taxon>Metazoa</taxon>
        <taxon>Chordata</taxon>
        <taxon>Craniata</taxon>
        <taxon>Vertebrata</taxon>
        <taxon>Euteleostomi</taxon>
        <taxon>Actinopterygii</taxon>
        <taxon>Neopterygii</taxon>
        <taxon>Teleostei</taxon>
        <taxon>Neoteleostei</taxon>
        <taxon>Acanthomorphata</taxon>
        <taxon>Ovalentaria</taxon>
        <taxon>Atherinomorphae</taxon>
        <taxon>Beloniformes</taxon>
        <taxon>Adrianichthyidae</taxon>
        <taxon>Oryziinae</taxon>
        <taxon>Oryzias</taxon>
    </lineage>
</organism>
<dbReference type="InterPro" id="IPR028213">
    <property type="entry name" value="PA1"/>
</dbReference>
<feature type="compositionally biased region" description="Basic and acidic residues" evidence="1">
    <location>
        <begin position="153"/>
        <end position="165"/>
    </location>
</feature>
<feature type="region of interest" description="Disordered" evidence="1">
    <location>
        <begin position="231"/>
        <end position="288"/>
    </location>
</feature>
<dbReference type="GO" id="GO:0007420">
    <property type="term" value="P:brain development"/>
    <property type="evidence" value="ECO:0007669"/>
    <property type="project" value="Ensembl"/>
</dbReference>
<feature type="compositionally biased region" description="Acidic residues" evidence="1">
    <location>
        <begin position="86"/>
        <end position="99"/>
    </location>
</feature>
<evidence type="ECO:0000313" key="2">
    <source>
        <dbReference type="Ensembl" id="ENSOMEP00000034267.1"/>
    </source>
</evidence>
<dbReference type="Pfam" id="PF15364">
    <property type="entry name" value="PAXIP1_C"/>
    <property type="match status" value="1"/>
</dbReference>
<accession>A0A3B3DVV1</accession>
<dbReference type="Proteomes" id="UP000261560">
    <property type="component" value="Unplaced"/>
</dbReference>
<dbReference type="STRING" id="30732.ENSOMEP00000034267"/>
<dbReference type="PaxDb" id="30732-ENSOMEP00000034267"/>
<feature type="compositionally biased region" description="Basic and acidic residues" evidence="1">
    <location>
        <begin position="22"/>
        <end position="33"/>
    </location>
</feature>
<dbReference type="GO" id="GO:0044666">
    <property type="term" value="C:MLL3/4 complex"/>
    <property type="evidence" value="ECO:0007669"/>
    <property type="project" value="TreeGrafter"/>
</dbReference>
<protein>
    <submittedName>
        <fullName evidence="2">PAXIP1 associated glutamate-rich protein 1</fullName>
    </submittedName>
</protein>
<evidence type="ECO:0000256" key="1">
    <source>
        <dbReference type="SAM" id="MobiDB-lite"/>
    </source>
</evidence>
<keyword evidence="3" id="KW-1185">Reference proteome</keyword>